<dbReference type="AlphaFoldDB" id="A0A3L8NZR9"/>
<dbReference type="PRINTS" id="PR00112">
    <property type="entry name" value="ACYLPHPHTASE"/>
</dbReference>
<dbReference type="PANTHER" id="PTHR47268:SF4">
    <property type="entry name" value="ACYLPHOSPHATASE"/>
    <property type="match status" value="1"/>
</dbReference>
<organism evidence="8 9">
    <name type="scientific">Nocardioides mangrovicus</name>
    <dbReference type="NCBI Taxonomy" id="2478913"/>
    <lineage>
        <taxon>Bacteria</taxon>
        <taxon>Bacillati</taxon>
        <taxon>Actinomycetota</taxon>
        <taxon>Actinomycetes</taxon>
        <taxon>Propionibacteriales</taxon>
        <taxon>Nocardioidaceae</taxon>
        <taxon>Nocardioides</taxon>
    </lineage>
</organism>
<dbReference type="PROSITE" id="PS00151">
    <property type="entry name" value="ACYLPHOSPHATASE_2"/>
    <property type="match status" value="1"/>
</dbReference>
<evidence type="ECO:0000313" key="8">
    <source>
        <dbReference type="EMBL" id="RLV47799.1"/>
    </source>
</evidence>
<comment type="caution">
    <text evidence="8">The sequence shown here is derived from an EMBL/GenBank/DDBJ whole genome shotgun (WGS) entry which is preliminary data.</text>
</comment>
<dbReference type="Proteomes" id="UP000281708">
    <property type="component" value="Unassembled WGS sequence"/>
</dbReference>
<evidence type="ECO:0000256" key="5">
    <source>
        <dbReference type="PROSITE-ProRule" id="PRU00520"/>
    </source>
</evidence>
<evidence type="ECO:0000313" key="9">
    <source>
        <dbReference type="Proteomes" id="UP000281708"/>
    </source>
</evidence>
<keyword evidence="5 8" id="KW-0378">Hydrolase</keyword>
<feature type="domain" description="Acylphosphatase-like" evidence="7">
    <location>
        <begin position="14"/>
        <end position="100"/>
    </location>
</feature>
<evidence type="ECO:0000256" key="2">
    <source>
        <dbReference type="ARBA" id="ARBA00012150"/>
    </source>
</evidence>
<dbReference type="Pfam" id="PF00708">
    <property type="entry name" value="Acylphosphatase"/>
    <property type="match status" value="1"/>
</dbReference>
<dbReference type="GO" id="GO:0003998">
    <property type="term" value="F:acylphosphatase activity"/>
    <property type="evidence" value="ECO:0007669"/>
    <property type="project" value="UniProtKB-EC"/>
</dbReference>
<accession>A0A3L8NZR9</accession>
<dbReference type="EC" id="3.6.1.7" evidence="2 5"/>
<dbReference type="InterPro" id="IPR017968">
    <property type="entry name" value="Acylphosphatase_CS"/>
</dbReference>
<evidence type="ECO:0000256" key="6">
    <source>
        <dbReference type="RuleBase" id="RU004168"/>
    </source>
</evidence>
<sequence>MTPRRGGSVGAVKAVELRITGTVQGVGYRWACEHEAARLGVVGWVRNEVDGSVSAHAEGDEDAVDALVDWCRRGPAAASVAGVEVTSGSVEGGSGFRTVA</sequence>
<evidence type="ECO:0000256" key="1">
    <source>
        <dbReference type="ARBA" id="ARBA00005614"/>
    </source>
</evidence>
<feature type="active site" evidence="5">
    <location>
        <position position="29"/>
    </location>
</feature>
<dbReference type="SUPFAM" id="SSF54975">
    <property type="entry name" value="Acylphosphatase/BLUF domain-like"/>
    <property type="match status" value="1"/>
</dbReference>
<name>A0A3L8NZR9_9ACTN</name>
<keyword evidence="9" id="KW-1185">Reference proteome</keyword>
<dbReference type="Gene3D" id="3.30.70.100">
    <property type="match status" value="1"/>
</dbReference>
<comment type="catalytic activity">
    <reaction evidence="4 5">
        <text>an acyl phosphate + H2O = a carboxylate + phosphate + H(+)</text>
        <dbReference type="Rhea" id="RHEA:14965"/>
        <dbReference type="ChEBI" id="CHEBI:15377"/>
        <dbReference type="ChEBI" id="CHEBI:15378"/>
        <dbReference type="ChEBI" id="CHEBI:29067"/>
        <dbReference type="ChEBI" id="CHEBI:43474"/>
        <dbReference type="ChEBI" id="CHEBI:59918"/>
        <dbReference type="EC" id="3.6.1.7"/>
    </reaction>
</comment>
<evidence type="ECO:0000256" key="4">
    <source>
        <dbReference type="ARBA" id="ARBA00047645"/>
    </source>
</evidence>
<dbReference type="OrthoDB" id="3182027at2"/>
<evidence type="ECO:0000259" key="7">
    <source>
        <dbReference type="PROSITE" id="PS51160"/>
    </source>
</evidence>
<dbReference type="InterPro" id="IPR001792">
    <property type="entry name" value="Acylphosphatase-like_dom"/>
</dbReference>
<proteinExistence type="inferred from homology"/>
<evidence type="ECO:0000256" key="3">
    <source>
        <dbReference type="ARBA" id="ARBA00015991"/>
    </source>
</evidence>
<comment type="similarity">
    <text evidence="1 6">Belongs to the acylphosphatase family.</text>
</comment>
<reference evidence="8 9" key="1">
    <citation type="submission" date="2018-10" db="EMBL/GenBank/DDBJ databases">
        <title>Marmoricola sp. 4Q3S-7 whole genome shotgun sequence.</title>
        <authorList>
            <person name="Li F."/>
        </authorList>
    </citation>
    <scope>NUCLEOTIDE SEQUENCE [LARGE SCALE GENOMIC DNA]</scope>
    <source>
        <strain evidence="8 9">4Q3S-7</strain>
    </source>
</reference>
<dbReference type="PANTHER" id="PTHR47268">
    <property type="entry name" value="ACYLPHOSPHATASE"/>
    <property type="match status" value="1"/>
</dbReference>
<gene>
    <name evidence="8" type="ORF">D9V37_16865</name>
</gene>
<dbReference type="PROSITE" id="PS51160">
    <property type="entry name" value="ACYLPHOSPHATASE_3"/>
    <property type="match status" value="1"/>
</dbReference>
<dbReference type="InterPro" id="IPR036046">
    <property type="entry name" value="Acylphosphatase-like_dom_sf"/>
</dbReference>
<dbReference type="InterPro" id="IPR020456">
    <property type="entry name" value="Acylphosphatase"/>
</dbReference>
<feature type="active site" evidence="5">
    <location>
        <position position="47"/>
    </location>
</feature>
<dbReference type="EMBL" id="RDBE01000010">
    <property type="protein sequence ID" value="RLV47799.1"/>
    <property type="molecule type" value="Genomic_DNA"/>
</dbReference>
<protein>
    <recommendedName>
        <fullName evidence="3 5">acylphosphatase</fullName>
        <ecNumber evidence="2 5">3.6.1.7</ecNumber>
    </recommendedName>
</protein>